<evidence type="ECO:0000313" key="1">
    <source>
        <dbReference type="EMBL" id="SEF42207.1"/>
    </source>
</evidence>
<dbReference type="EMBL" id="FNVS01000001">
    <property type="protein sequence ID" value="SEF42207.1"/>
    <property type="molecule type" value="Genomic_DNA"/>
</dbReference>
<gene>
    <name evidence="1" type="ORF">SAMN05444001_101120</name>
</gene>
<proteinExistence type="predicted"/>
<comment type="caution">
    <text evidence="1">The sequence shown here is derived from an EMBL/GenBank/DDBJ whole genome shotgun (WGS) entry which is preliminary data.</text>
</comment>
<accession>A0A8G2F088</accession>
<sequence>MLKRDFIMVQIEELGKVIAQIIFNRNLNGGGRNPELIETVYTSLKLDRDFLLTTSIDDLRRFLDCEDSQGLSRMEIAAKTLIEDSYIQPDPNNKKTLFRAKELLEYIQKHDSTFSLERIALMEQINDLLST</sequence>
<organism evidence="1 2">
    <name type="scientific">Parabacteroides chinchillae</name>
    <dbReference type="NCBI Taxonomy" id="871327"/>
    <lineage>
        <taxon>Bacteria</taxon>
        <taxon>Pseudomonadati</taxon>
        <taxon>Bacteroidota</taxon>
        <taxon>Bacteroidia</taxon>
        <taxon>Bacteroidales</taxon>
        <taxon>Tannerellaceae</taxon>
        <taxon>Parabacteroides</taxon>
    </lineage>
</organism>
<evidence type="ECO:0000313" key="2">
    <source>
        <dbReference type="Proteomes" id="UP000236725"/>
    </source>
</evidence>
<keyword evidence="2" id="KW-1185">Reference proteome</keyword>
<dbReference type="Proteomes" id="UP000236725">
    <property type="component" value="Unassembled WGS sequence"/>
</dbReference>
<reference evidence="1 2" key="1">
    <citation type="submission" date="2016-10" db="EMBL/GenBank/DDBJ databases">
        <authorList>
            <person name="Varghese N."/>
            <person name="Submissions S."/>
        </authorList>
    </citation>
    <scope>NUCLEOTIDE SEQUENCE [LARGE SCALE GENOMIC DNA]</scope>
    <source>
        <strain evidence="1 2">DSM 29073</strain>
    </source>
</reference>
<name>A0A8G2F088_9BACT</name>
<dbReference type="RefSeq" id="WP_103982104.1">
    <property type="nucleotide sequence ID" value="NZ_FNVS01000001.1"/>
</dbReference>
<protein>
    <submittedName>
        <fullName evidence="1">Uncharacterized protein</fullName>
    </submittedName>
</protein>
<dbReference type="AlphaFoldDB" id="A0A8G2F088"/>